<dbReference type="GO" id="GO:0019346">
    <property type="term" value="P:transsulfuration"/>
    <property type="evidence" value="ECO:0007669"/>
    <property type="project" value="InterPro"/>
</dbReference>
<dbReference type="Gene3D" id="3.90.1150.10">
    <property type="entry name" value="Aspartate Aminotransferase, domain 1"/>
    <property type="match status" value="1"/>
</dbReference>
<proteinExistence type="inferred from homology"/>
<dbReference type="FunFam" id="3.90.1150.10:FF:000063">
    <property type="entry name" value="Probable cystathionine gamma-synthase"/>
    <property type="match status" value="1"/>
</dbReference>
<dbReference type="InterPro" id="IPR000277">
    <property type="entry name" value="Cys/Met-Metab_PyrdxlP-dep_enz"/>
</dbReference>
<evidence type="ECO:0000256" key="4">
    <source>
        <dbReference type="ARBA" id="ARBA00061376"/>
    </source>
</evidence>
<dbReference type="AlphaFoldDB" id="A0AAN6ZIS1"/>
<gene>
    <name evidence="7" type="ORF">C8A04DRAFT_31740</name>
</gene>
<evidence type="ECO:0000256" key="3">
    <source>
        <dbReference type="ARBA" id="ARBA00034478"/>
    </source>
</evidence>
<accession>A0AAN6ZIS1</accession>
<comment type="caution">
    <text evidence="7">The sequence shown here is derived from an EMBL/GenBank/DDBJ whole genome shotgun (WGS) entry which is preliminary data.</text>
</comment>
<comment type="similarity">
    <text evidence="4">Belongs to the trans-sulfuration enzymes family. MET7 subfamily.</text>
</comment>
<evidence type="ECO:0000313" key="8">
    <source>
        <dbReference type="Proteomes" id="UP001302676"/>
    </source>
</evidence>
<comment type="pathway">
    <text evidence="3">Amino-acid biosynthesis; L-methionine biosynthesis via de novo pathway.</text>
</comment>
<dbReference type="Proteomes" id="UP001302676">
    <property type="component" value="Unassembled WGS sequence"/>
</dbReference>
<reference evidence="7" key="2">
    <citation type="submission" date="2023-05" db="EMBL/GenBank/DDBJ databases">
        <authorList>
            <consortium name="Lawrence Berkeley National Laboratory"/>
            <person name="Steindorff A."/>
            <person name="Hensen N."/>
            <person name="Bonometti L."/>
            <person name="Westerberg I."/>
            <person name="Brannstrom I.O."/>
            <person name="Guillou S."/>
            <person name="Cros-Aarteil S."/>
            <person name="Calhoun S."/>
            <person name="Haridas S."/>
            <person name="Kuo A."/>
            <person name="Mondo S."/>
            <person name="Pangilinan J."/>
            <person name="Riley R."/>
            <person name="Labutti K."/>
            <person name="Andreopoulos B."/>
            <person name="Lipzen A."/>
            <person name="Chen C."/>
            <person name="Yanf M."/>
            <person name="Daum C."/>
            <person name="Ng V."/>
            <person name="Clum A."/>
            <person name="Ohm R."/>
            <person name="Martin F."/>
            <person name="Silar P."/>
            <person name="Natvig D."/>
            <person name="Lalanne C."/>
            <person name="Gautier V."/>
            <person name="Ament-Velasquez S.L."/>
            <person name="Kruys A."/>
            <person name="Hutchinson M.I."/>
            <person name="Powell A.J."/>
            <person name="Barry K."/>
            <person name="Miller A.N."/>
            <person name="Grigoriev I.V."/>
            <person name="Debuchy R."/>
            <person name="Gladieux P."/>
            <person name="Thoren M.H."/>
            <person name="Johannesson H."/>
        </authorList>
    </citation>
    <scope>NUCLEOTIDE SEQUENCE</scope>
    <source>
        <strain evidence="7">CBS 141.50</strain>
    </source>
</reference>
<dbReference type="EMBL" id="MU853624">
    <property type="protein sequence ID" value="KAK4140765.1"/>
    <property type="molecule type" value="Genomic_DNA"/>
</dbReference>
<dbReference type="GeneID" id="87818475"/>
<dbReference type="GO" id="GO:0003962">
    <property type="term" value="F:cystathionine gamma-synthase activity"/>
    <property type="evidence" value="ECO:0007669"/>
    <property type="project" value="TreeGrafter"/>
</dbReference>
<dbReference type="PANTHER" id="PTHR42699:SF1">
    <property type="entry name" value="CYSTATHIONINE GAMMA-SYNTHASE-RELATED"/>
    <property type="match status" value="1"/>
</dbReference>
<feature type="compositionally biased region" description="Polar residues" evidence="6">
    <location>
        <begin position="1"/>
        <end position="14"/>
    </location>
</feature>
<dbReference type="InterPro" id="IPR015424">
    <property type="entry name" value="PyrdxlP-dep_Trfase"/>
</dbReference>
<dbReference type="SUPFAM" id="SSF53383">
    <property type="entry name" value="PLP-dependent transferases"/>
    <property type="match status" value="1"/>
</dbReference>
<feature type="region of interest" description="Disordered" evidence="6">
    <location>
        <begin position="1"/>
        <end position="21"/>
    </location>
</feature>
<evidence type="ECO:0000256" key="1">
    <source>
        <dbReference type="ARBA" id="ARBA00001933"/>
    </source>
</evidence>
<evidence type="ECO:0000256" key="6">
    <source>
        <dbReference type="SAM" id="MobiDB-lite"/>
    </source>
</evidence>
<dbReference type="InterPro" id="IPR051750">
    <property type="entry name" value="Trans-sulfuration_enzymes"/>
</dbReference>
<dbReference type="GO" id="GO:0030170">
    <property type="term" value="F:pyridoxal phosphate binding"/>
    <property type="evidence" value="ECO:0007669"/>
    <property type="project" value="InterPro"/>
</dbReference>
<dbReference type="InterPro" id="IPR015422">
    <property type="entry name" value="PyrdxlP-dep_Trfase_small"/>
</dbReference>
<evidence type="ECO:0000313" key="7">
    <source>
        <dbReference type="EMBL" id="KAK4140765.1"/>
    </source>
</evidence>
<name>A0AAN6ZIS1_9PEZI</name>
<keyword evidence="2 5" id="KW-0663">Pyridoxal phosphate</keyword>
<sequence length="575" mass="63218">MATIGNPENLTLGTSLPPGNPHGVSVHLPKWADTVGWASREQRVLDAMNTGYPRFFMPRIAHQLAARLLELRRKAENGPEDGTQPGKMAMLLDSARHARMCLDALPKWETIGRELGPGEIEGYVVTWNGQITPLQDRGYPEEREESPALGKEDILLVAYPQDLAQPAKAFWQHTGFGISSRRASYWLEHAPFLTGKSTSSATNAFATAATVNTAREAIKNRIAEGYSLPSQDLHVSPSDIFLFPTGMTAITETAHALKSLRPADPSKPYHAVVFGFPYVDTFKTLLHTHPHPFTLTLLPSTPSALTDLAHRLITDPTFHPDALFTEVPGNPLLQTPDLHTLFQLSREHNFVLVVDDTIGTYVSLGLLPECDVVCTSLTKMFSGACDVMGGSVVLNPRGRVYSALRSALSREREETDRAWFGEDVLVMERNSRDFKERMGKASGNAEVVVGMLRASQVVREVFYPLGSETQEGYDRYRVEGGGYGFLLSVKFARAEQAVAFYDALDVAKGPSLGTNFTLCCAYTLLAHYRELAWAAEYGVVEDLVRISVGLEDVEWLRERVGRALAAAQEAGTVGV</sequence>
<dbReference type="Pfam" id="PF01053">
    <property type="entry name" value="Cys_Met_Meta_PP"/>
    <property type="match status" value="1"/>
</dbReference>
<dbReference type="InterPro" id="IPR015421">
    <property type="entry name" value="PyrdxlP-dep_Trfase_major"/>
</dbReference>
<dbReference type="RefSeq" id="XP_062634136.1">
    <property type="nucleotide sequence ID" value="XM_062781862.1"/>
</dbReference>
<dbReference type="PANTHER" id="PTHR42699">
    <property type="match status" value="1"/>
</dbReference>
<dbReference type="Gene3D" id="3.40.640.10">
    <property type="entry name" value="Type I PLP-dependent aspartate aminotransferase-like (Major domain)"/>
    <property type="match status" value="1"/>
</dbReference>
<reference evidence="7" key="1">
    <citation type="journal article" date="2023" name="Mol. Phylogenet. Evol.">
        <title>Genome-scale phylogeny and comparative genomics of the fungal order Sordariales.</title>
        <authorList>
            <person name="Hensen N."/>
            <person name="Bonometti L."/>
            <person name="Westerberg I."/>
            <person name="Brannstrom I.O."/>
            <person name="Guillou S."/>
            <person name="Cros-Aarteil S."/>
            <person name="Calhoun S."/>
            <person name="Haridas S."/>
            <person name="Kuo A."/>
            <person name="Mondo S."/>
            <person name="Pangilinan J."/>
            <person name="Riley R."/>
            <person name="LaButti K."/>
            <person name="Andreopoulos B."/>
            <person name="Lipzen A."/>
            <person name="Chen C."/>
            <person name="Yan M."/>
            <person name="Daum C."/>
            <person name="Ng V."/>
            <person name="Clum A."/>
            <person name="Steindorff A."/>
            <person name="Ohm R.A."/>
            <person name="Martin F."/>
            <person name="Silar P."/>
            <person name="Natvig D.O."/>
            <person name="Lalanne C."/>
            <person name="Gautier V."/>
            <person name="Ament-Velasquez S.L."/>
            <person name="Kruys A."/>
            <person name="Hutchinson M.I."/>
            <person name="Powell A.J."/>
            <person name="Barry K."/>
            <person name="Miller A.N."/>
            <person name="Grigoriev I.V."/>
            <person name="Debuchy R."/>
            <person name="Gladieux P."/>
            <person name="Hiltunen Thoren M."/>
            <person name="Johannesson H."/>
        </authorList>
    </citation>
    <scope>NUCLEOTIDE SEQUENCE</scope>
    <source>
        <strain evidence="7">CBS 141.50</strain>
    </source>
</reference>
<organism evidence="7 8">
    <name type="scientific">Dichotomopilus funicola</name>
    <dbReference type="NCBI Taxonomy" id="1934379"/>
    <lineage>
        <taxon>Eukaryota</taxon>
        <taxon>Fungi</taxon>
        <taxon>Dikarya</taxon>
        <taxon>Ascomycota</taxon>
        <taxon>Pezizomycotina</taxon>
        <taxon>Sordariomycetes</taxon>
        <taxon>Sordariomycetidae</taxon>
        <taxon>Sordariales</taxon>
        <taxon>Chaetomiaceae</taxon>
        <taxon>Dichotomopilus</taxon>
    </lineage>
</organism>
<protein>
    <submittedName>
        <fullName evidence="7">Cystathionine gamma-synthase/beta-lyase</fullName>
    </submittedName>
</protein>
<evidence type="ECO:0000256" key="5">
    <source>
        <dbReference type="RuleBase" id="RU362118"/>
    </source>
</evidence>
<keyword evidence="8" id="KW-1185">Reference proteome</keyword>
<evidence type="ECO:0000256" key="2">
    <source>
        <dbReference type="ARBA" id="ARBA00022898"/>
    </source>
</evidence>
<comment type="cofactor">
    <cofactor evidence="1 5">
        <name>pyridoxal 5'-phosphate</name>
        <dbReference type="ChEBI" id="CHEBI:597326"/>
    </cofactor>
</comment>